<reference evidence="3" key="1">
    <citation type="submission" date="2015-03" db="EMBL/GenBank/DDBJ databases">
        <authorList>
            <consortium name="Pathogen Informatics"/>
            <person name="Murphy D."/>
        </authorList>
    </citation>
    <scope>NUCLEOTIDE SEQUENCE</scope>
    <source>
        <strain evidence="3">N09902308</strain>
    </source>
</reference>
<evidence type="ECO:0000313" key="5">
    <source>
        <dbReference type="Proteomes" id="UP000039217"/>
    </source>
</evidence>
<name>A0A654TGC4_MYCTX</name>
<evidence type="ECO:0000313" key="4">
    <source>
        <dbReference type="Proteomes" id="UP000039021"/>
    </source>
</evidence>
<dbReference type="EMBL" id="CQQC01002434">
    <property type="protein sequence ID" value="CNW83122.1"/>
    <property type="molecule type" value="Genomic_DNA"/>
</dbReference>
<dbReference type="AlphaFoldDB" id="A0A654TGC4"/>
<gene>
    <name evidence="2" type="ORF">ERS007661_04301</name>
    <name evidence="1" type="ORF">ERS007688_00452</name>
    <name evidence="3" type="ORF">ERS007739_04280</name>
</gene>
<sequence>MVRTSGSVSIRPRTSAASLYRSWLGSVIPDSGMSLAMIAGGNALVIRSAMANPGCP</sequence>
<dbReference type="Proteomes" id="UP000046947">
    <property type="component" value="Unassembled WGS sequence"/>
</dbReference>
<proteinExistence type="predicted"/>
<dbReference type="Proteomes" id="UP000039217">
    <property type="component" value="Unassembled WGS sequence"/>
</dbReference>
<evidence type="ECO:0000313" key="3">
    <source>
        <dbReference type="EMBL" id="COZ95977.1"/>
    </source>
</evidence>
<evidence type="ECO:0000313" key="1">
    <source>
        <dbReference type="EMBL" id="CFE46860.1"/>
    </source>
</evidence>
<protein>
    <submittedName>
        <fullName evidence="1">Uncharacterized protein</fullName>
    </submittedName>
</protein>
<dbReference type="EMBL" id="CFOH01000041">
    <property type="protein sequence ID" value="CFE46860.1"/>
    <property type="molecule type" value="Genomic_DNA"/>
</dbReference>
<accession>A0A654TGC4</accession>
<dbReference type="Proteomes" id="UP000039021">
    <property type="component" value="Unassembled WGS sequence"/>
</dbReference>
<organism evidence="1 6">
    <name type="scientific">Mycobacterium tuberculosis</name>
    <dbReference type="NCBI Taxonomy" id="1773"/>
    <lineage>
        <taxon>Bacteria</taxon>
        <taxon>Bacillati</taxon>
        <taxon>Actinomycetota</taxon>
        <taxon>Actinomycetes</taxon>
        <taxon>Mycobacteriales</taxon>
        <taxon>Mycobacteriaceae</taxon>
        <taxon>Mycobacterium</taxon>
        <taxon>Mycobacterium tuberculosis complex</taxon>
    </lineage>
</organism>
<dbReference type="EMBL" id="CSBK01002563">
    <property type="protein sequence ID" value="COZ95977.1"/>
    <property type="molecule type" value="Genomic_DNA"/>
</dbReference>
<evidence type="ECO:0000313" key="6">
    <source>
        <dbReference type="Proteomes" id="UP000046947"/>
    </source>
</evidence>
<reference evidence="4 5" key="2">
    <citation type="submission" date="2015-03" db="EMBL/GenBank/DDBJ databases">
        <authorList>
            <consortium name="Pathogen Informatics"/>
        </authorList>
    </citation>
    <scope>NUCLEOTIDE SEQUENCE [LARGE SCALE GENOMIC DNA]</scope>
    <source>
        <strain evidence="2 5">D00501624</strain>
        <strain evidence="1 6">H09601792</strain>
        <strain evidence="4">N09902308</strain>
    </source>
</reference>
<evidence type="ECO:0000313" key="2">
    <source>
        <dbReference type="EMBL" id="CNW83122.1"/>
    </source>
</evidence>